<organism evidence="1 2">
    <name type="scientific">Holotrichia oblita</name>
    <name type="common">Chafer beetle</name>
    <dbReference type="NCBI Taxonomy" id="644536"/>
    <lineage>
        <taxon>Eukaryota</taxon>
        <taxon>Metazoa</taxon>
        <taxon>Ecdysozoa</taxon>
        <taxon>Arthropoda</taxon>
        <taxon>Hexapoda</taxon>
        <taxon>Insecta</taxon>
        <taxon>Pterygota</taxon>
        <taxon>Neoptera</taxon>
        <taxon>Endopterygota</taxon>
        <taxon>Coleoptera</taxon>
        <taxon>Polyphaga</taxon>
        <taxon>Scarabaeiformia</taxon>
        <taxon>Scarabaeidae</taxon>
        <taxon>Melolonthinae</taxon>
        <taxon>Holotrichia</taxon>
    </lineage>
</organism>
<accession>A0ACB9T4Z8</accession>
<gene>
    <name evidence="1" type="ORF">MML48_5g00000863</name>
</gene>
<protein>
    <submittedName>
        <fullName evidence="1">Ipr036445(Gpcr family 2 extracellular hormone receptor domain superfamily)</fullName>
    </submittedName>
</protein>
<dbReference type="Proteomes" id="UP001056778">
    <property type="component" value="Chromosome 5"/>
</dbReference>
<keyword evidence="2" id="KW-1185">Reference proteome</keyword>
<evidence type="ECO:0000313" key="1">
    <source>
        <dbReference type="EMBL" id="KAI4461809.1"/>
    </source>
</evidence>
<reference evidence="1" key="1">
    <citation type="submission" date="2022-04" db="EMBL/GenBank/DDBJ databases">
        <title>Chromosome-scale genome assembly of Holotrichia oblita Faldermann.</title>
        <authorList>
            <person name="Rongchong L."/>
        </authorList>
    </citation>
    <scope>NUCLEOTIDE SEQUENCE</scope>
    <source>
        <strain evidence="1">81SQS9</strain>
    </source>
</reference>
<evidence type="ECO:0000313" key="2">
    <source>
        <dbReference type="Proteomes" id="UP001056778"/>
    </source>
</evidence>
<keyword evidence="1" id="KW-0675">Receptor</keyword>
<sequence length="249" mass="28550">MQTLRLSIPLMHFQVEHYKCNLDTEHNYKWTRLIEGPNIKDQYTALLGIDKAFVLDQGLFTCQITDQGIQQCLSKHVEVRAPPKVWIEPMSLTVRKEIFSDECRIESVTDGPLYVRRRSYESHNFNNHFNKSQPILSIMSFQKSTTFSCLVQHELLSSEMGISVNVVYGNSHLTCLGEGHLNVLWPETAPGTESLQECPRGYSGIARRFCSIRDTGQPTWQMPDYSDCMPNALLEVDTNVSYFLKLSLH</sequence>
<comment type="caution">
    <text evidence="1">The sequence shown here is derived from an EMBL/GenBank/DDBJ whole genome shotgun (WGS) entry which is preliminary data.</text>
</comment>
<dbReference type="EMBL" id="CM043019">
    <property type="protein sequence ID" value="KAI4461809.1"/>
    <property type="molecule type" value="Genomic_DNA"/>
</dbReference>
<proteinExistence type="predicted"/>
<name>A0ACB9T4Z8_HOLOL</name>